<comment type="caution">
    <text evidence="2">The sequence shown here is derived from an EMBL/GenBank/DDBJ whole genome shotgun (WGS) entry which is preliminary data.</text>
</comment>
<dbReference type="Pfam" id="PF01547">
    <property type="entry name" value="SBP_bac_1"/>
    <property type="match status" value="1"/>
</dbReference>
<dbReference type="AlphaFoldDB" id="X0ZSY9"/>
<dbReference type="Gene3D" id="3.40.190.10">
    <property type="entry name" value="Periplasmic binding protein-like II"/>
    <property type="match status" value="1"/>
</dbReference>
<dbReference type="SUPFAM" id="SSF53850">
    <property type="entry name" value="Periplasmic binding protein-like II"/>
    <property type="match status" value="1"/>
</dbReference>
<sequence length="106" mass="12450">MKKYSKIYIVFLITLIMLLFLGSIGNTAKQAVTIEYWMWDPDLRTKTENLIETFEKTHPDIKINLTTMEPKDYWVKMRIMAATEKLPDVFNMSSGYIEEWSGDGFL</sequence>
<keyword evidence="1" id="KW-0472">Membrane</keyword>
<organism evidence="2">
    <name type="scientific">marine sediment metagenome</name>
    <dbReference type="NCBI Taxonomy" id="412755"/>
    <lineage>
        <taxon>unclassified sequences</taxon>
        <taxon>metagenomes</taxon>
        <taxon>ecological metagenomes</taxon>
    </lineage>
</organism>
<name>X0ZSY9_9ZZZZ</name>
<proteinExistence type="predicted"/>
<keyword evidence="1" id="KW-1133">Transmembrane helix</keyword>
<gene>
    <name evidence="2" type="ORF">S01H4_00534</name>
</gene>
<protein>
    <submittedName>
        <fullName evidence="2">Uncharacterized protein</fullName>
    </submittedName>
</protein>
<evidence type="ECO:0000256" key="1">
    <source>
        <dbReference type="SAM" id="Phobius"/>
    </source>
</evidence>
<reference evidence="2" key="1">
    <citation type="journal article" date="2014" name="Front. Microbiol.">
        <title>High frequency of phylogenetically diverse reductive dehalogenase-homologous genes in deep subseafloor sedimentary metagenomes.</title>
        <authorList>
            <person name="Kawai M."/>
            <person name="Futagami T."/>
            <person name="Toyoda A."/>
            <person name="Takaki Y."/>
            <person name="Nishi S."/>
            <person name="Hori S."/>
            <person name="Arai W."/>
            <person name="Tsubouchi T."/>
            <person name="Morono Y."/>
            <person name="Uchiyama I."/>
            <person name="Ito T."/>
            <person name="Fujiyama A."/>
            <person name="Inagaki F."/>
            <person name="Takami H."/>
        </authorList>
    </citation>
    <scope>NUCLEOTIDE SEQUENCE</scope>
    <source>
        <strain evidence="2">Expedition CK06-06</strain>
    </source>
</reference>
<keyword evidence="1" id="KW-0812">Transmembrane</keyword>
<accession>X0ZSY9</accession>
<evidence type="ECO:0000313" key="2">
    <source>
        <dbReference type="EMBL" id="GAG63523.1"/>
    </source>
</evidence>
<dbReference type="InterPro" id="IPR006059">
    <property type="entry name" value="SBP"/>
</dbReference>
<feature type="transmembrane region" description="Helical" evidence="1">
    <location>
        <begin position="7"/>
        <end position="25"/>
    </location>
</feature>
<dbReference type="EMBL" id="BART01000076">
    <property type="protein sequence ID" value="GAG63523.1"/>
    <property type="molecule type" value="Genomic_DNA"/>
</dbReference>